<organism evidence="2 3">
    <name type="scientific">Plakobranchus ocellatus</name>
    <dbReference type="NCBI Taxonomy" id="259542"/>
    <lineage>
        <taxon>Eukaryota</taxon>
        <taxon>Metazoa</taxon>
        <taxon>Spiralia</taxon>
        <taxon>Lophotrochozoa</taxon>
        <taxon>Mollusca</taxon>
        <taxon>Gastropoda</taxon>
        <taxon>Heterobranchia</taxon>
        <taxon>Euthyneura</taxon>
        <taxon>Panpulmonata</taxon>
        <taxon>Sacoglossa</taxon>
        <taxon>Placobranchoidea</taxon>
        <taxon>Plakobranchidae</taxon>
        <taxon>Plakobranchus</taxon>
    </lineage>
</organism>
<keyword evidence="2" id="KW-0067">ATP-binding</keyword>
<keyword evidence="3" id="KW-1185">Reference proteome</keyword>
<dbReference type="AlphaFoldDB" id="A0AAV3YQ31"/>
<accession>A0AAV3YQ31</accession>
<keyword evidence="2" id="KW-0547">Nucleotide-binding</keyword>
<gene>
    <name evidence="2" type="ORF">PoB_001105500</name>
</gene>
<evidence type="ECO:0000313" key="3">
    <source>
        <dbReference type="Proteomes" id="UP000735302"/>
    </source>
</evidence>
<feature type="compositionally biased region" description="Basic and acidic residues" evidence="1">
    <location>
        <begin position="66"/>
        <end position="75"/>
    </location>
</feature>
<evidence type="ECO:0000256" key="1">
    <source>
        <dbReference type="SAM" id="MobiDB-lite"/>
    </source>
</evidence>
<proteinExistence type="predicted"/>
<dbReference type="Proteomes" id="UP000735302">
    <property type="component" value="Unassembled WGS sequence"/>
</dbReference>
<reference evidence="2 3" key="1">
    <citation type="journal article" date="2021" name="Elife">
        <title>Chloroplast acquisition without the gene transfer in kleptoplastic sea slugs, Plakobranchus ocellatus.</title>
        <authorList>
            <person name="Maeda T."/>
            <person name="Takahashi S."/>
            <person name="Yoshida T."/>
            <person name="Shimamura S."/>
            <person name="Takaki Y."/>
            <person name="Nagai Y."/>
            <person name="Toyoda A."/>
            <person name="Suzuki Y."/>
            <person name="Arimoto A."/>
            <person name="Ishii H."/>
            <person name="Satoh N."/>
            <person name="Nishiyama T."/>
            <person name="Hasebe M."/>
            <person name="Maruyama T."/>
            <person name="Minagawa J."/>
            <person name="Obokata J."/>
            <person name="Shigenobu S."/>
        </authorList>
    </citation>
    <scope>NUCLEOTIDE SEQUENCE [LARGE SCALE GENOMIC DNA]</scope>
</reference>
<comment type="caution">
    <text evidence="2">The sequence shown here is derived from an EMBL/GenBank/DDBJ whole genome shotgun (WGS) entry which is preliminary data.</text>
</comment>
<sequence length="96" mass="10470">MGRARGAMEAVERKEVQMQWEERDAQWRQWNARGCRCNGKSKRSNGGGGTQGGADAIVRAGRAMEAVDHVEEQRNRGSRKGNGGGRRIWKSNGGGG</sequence>
<name>A0AAV3YQ31_9GAST</name>
<dbReference type="EMBL" id="BLXT01001319">
    <property type="protein sequence ID" value="GFN84549.1"/>
    <property type="molecule type" value="Genomic_DNA"/>
</dbReference>
<dbReference type="GO" id="GO:0005524">
    <property type="term" value="F:ATP binding"/>
    <property type="evidence" value="ECO:0007669"/>
    <property type="project" value="UniProtKB-KW"/>
</dbReference>
<feature type="compositionally biased region" description="Gly residues" evidence="1">
    <location>
        <begin position="80"/>
        <end position="96"/>
    </location>
</feature>
<feature type="region of interest" description="Disordered" evidence="1">
    <location>
        <begin position="66"/>
        <end position="96"/>
    </location>
</feature>
<evidence type="ECO:0000313" key="2">
    <source>
        <dbReference type="EMBL" id="GFN84549.1"/>
    </source>
</evidence>
<protein>
    <submittedName>
        <fullName evidence="2">Nod factor export ATP-binding protein i</fullName>
    </submittedName>
</protein>
<feature type="region of interest" description="Disordered" evidence="1">
    <location>
        <begin position="38"/>
        <end position="57"/>
    </location>
</feature>